<accession>A0A382XQ18</accession>
<dbReference type="SUPFAM" id="SSF49742">
    <property type="entry name" value="PHM/PNGase F"/>
    <property type="match status" value="1"/>
</dbReference>
<dbReference type="InterPro" id="IPR014784">
    <property type="entry name" value="Cu2_ascorb_mOase-like_C"/>
</dbReference>
<dbReference type="InterPro" id="IPR008977">
    <property type="entry name" value="PHM/PNGase_F_dom_sf"/>
</dbReference>
<evidence type="ECO:0000313" key="2">
    <source>
        <dbReference type="EMBL" id="SVD72940.1"/>
    </source>
</evidence>
<feature type="non-terminal residue" evidence="2">
    <location>
        <position position="127"/>
    </location>
</feature>
<name>A0A382XQ18_9ZZZZ</name>
<protein>
    <submittedName>
        <fullName evidence="2">Uncharacterized protein</fullName>
    </submittedName>
</protein>
<dbReference type="GO" id="GO:0016715">
    <property type="term" value="F:oxidoreductase activity, acting on paired donors, with incorporation or reduction of molecular oxygen, reduced ascorbate as one donor, and incorporation of one atom of oxygen"/>
    <property type="evidence" value="ECO:0007669"/>
    <property type="project" value="InterPro"/>
</dbReference>
<dbReference type="Gene3D" id="2.60.120.230">
    <property type="match status" value="1"/>
</dbReference>
<keyword evidence="1" id="KW-1015">Disulfide bond</keyword>
<dbReference type="EMBL" id="UINC01169415">
    <property type="protein sequence ID" value="SVD72940.1"/>
    <property type="molecule type" value="Genomic_DNA"/>
</dbReference>
<sequence length="127" mass="14638">MNRSRELYLILAWLLFIRSINAQDLGNGDTLVIHPITFDTPSPEGWLAQYQSTLNFPLDDISWSKILMVQTLKCDPRTKADKYECGEWDYIWDTMVHVPNKDTTETFKLGSFVTPYGKRLYLGGDEG</sequence>
<proteinExistence type="predicted"/>
<dbReference type="AlphaFoldDB" id="A0A382XQ18"/>
<evidence type="ECO:0000256" key="1">
    <source>
        <dbReference type="ARBA" id="ARBA00023157"/>
    </source>
</evidence>
<gene>
    <name evidence="2" type="ORF">METZ01_LOCUS425794</name>
</gene>
<organism evidence="2">
    <name type="scientific">marine metagenome</name>
    <dbReference type="NCBI Taxonomy" id="408172"/>
    <lineage>
        <taxon>unclassified sequences</taxon>
        <taxon>metagenomes</taxon>
        <taxon>ecological metagenomes</taxon>
    </lineage>
</organism>
<reference evidence="2" key="1">
    <citation type="submission" date="2018-05" db="EMBL/GenBank/DDBJ databases">
        <authorList>
            <person name="Lanie J.A."/>
            <person name="Ng W.-L."/>
            <person name="Kazmierczak K.M."/>
            <person name="Andrzejewski T.M."/>
            <person name="Davidsen T.M."/>
            <person name="Wayne K.J."/>
            <person name="Tettelin H."/>
            <person name="Glass J.I."/>
            <person name="Rusch D."/>
            <person name="Podicherti R."/>
            <person name="Tsui H.-C.T."/>
            <person name="Winkler M.E."/>
        </authorList>
    </citation>
    <scope>NUCLEOTIDE SEQUENCE</scope>
</reference>